<dbReference type="GO" id="GO:0010737">
    <property type="term" value="P:protein kinase A signaling"/>
    <property type="evidence" value="ECO:0007669"/>
    <property type="project" value="TreeGrafter"/>
</dbReference>
<organism evidence="3 4">
    <name type="scientific">Aaosphaeria arxii CBS 175.79</name>
    <dbReference type="NCBI Taxonomy" id="1450172"/>
    <lineage>
        <taxon>Eukaryota</taxon>
        <taxon>Fungi</taxon>
        <taxon>Dikarya</taxon>
        <taxon>Ascomycota</taxon>
        <taxon>Pezizomycotina</taxon>
        <taxon>Dothideomycetes</taxon>
        <taxon>Pleosporomycetidae</taxon>
        <taxon>Pleosporales</taxon>
        <taxon>Pleosporales incertae sedis</taxon>
        <taxon>Aaosphaeria</taxon>
    </lineage>
</organism>
<dbReference type="Proteomes" id="UP000799778">
    <property type="component" value="Unassembled WGS sequence"/>
</dbReference>
<dbReference type="AlphaFoldDB" id="A0A6A5XKD0"/>
<dbReference type="InterPro" id="IPR008862">
    <property type="entry name" value="Tcp11"/>
</dbReference>
<sequence>MPPEVGQFGQLLIRASPRSDAQILADAFQNAAECPPITKQSLCELNIESIITNPKLRHDVNHDRDLSFRPNTDGTKGQQKRKEGEKYWCALEAELELYTLIHVNGALFCNSRDADMICIMKTAQRRIPIIFDTIKDILKGLVPERDHERVNEHLDVPKLMREIERGVCDLVRLAEWVAVLLKEHCAPMRDISVDKMVQSIASGAQTNNSRLIVEGLRQLLSILEAMKLDVANHQIRSLKTLLIEETVHFEKQYHLERIVSHRARINIDDACDWYNRAVNLYEKQCRPSRDQNSFHMDIFVRAVISNLLRNRSAQFPDTFYLDQDRLRVLRNEIDDLICIDICMDWFELILKGFGHTGEVPTSTKQNMRASLVALLGEGLGHGSLHMWLNSSEHIVVELLRQASKFIGYEPAIALDNLQKLDQNLQCSFRQRTSRQTERMEERLLTRVLSESTRHMQSSPLDLFNALVANSTPPTTSSAIPGLPLLFNKQNDSDPSSDQLTDISARITHVILLHWRTWADIAYVCTGDSTSHPQDDLEGGQVTTATAQTKPTASTASVNSTDHRTGIGPPNISDKHETLESPARPFP</sequence>
<gene>
    <name evidence="3" type="ORF">BU24DRAFT_350800</name>
</gene>
<protein>
    <recommendedName>
        <fullName evidence="5">Tcp11-domain-containing protein</fullName>
    </recommendedName>
</protein>
<dbReference type="RefSeq" id="XP_033382077.1">
    <property type="nucleotide sequence ID" value="XM_033523658.1"/>
</dbReference>
<comment type="similarity">
    <text evidence="1">Belongs to the TCP11 family.</text>
</comment>
<dbReference type="GeneID" id="54281055"/>
<dbReference type="OrthoDB" id="276323at2759"/>
<feature type="region of interest" description="Disordered" evidence="2">
    <location>
        <begin position="61"/>
        <end position="80"/>
    </location>
</feature>
<dbReference type="PANTHER" id="PTHR12832">
    <property type="entry name" value="TESTIS-SPECIFIC PROTEIN PBS13 T-COMPLEX 11"/>
    <property type="match status" value="1"/>
</dbReference>
<accession>A0A6A5XKD0</accession>
<proteinExistence type="inferred from homology"/>
<feature type="region of interest" description="Disordered" evidence="2">
    <location>
        <begin position="543"/>
        <end position="586"/>
    </location>
</feature>
<feature type="compositionally biased region" description="Polar residues" evidence="2">
    <location>
        <begin position="543"/>
        <end position="559"/>
    </location>
</feature>
<dbReference type="Pfam" id="PF05794">
    <property type="entry name" value="Tcp11"/>
    <property type="match status" value="1"/>
</dbReference>
<evidence type="ECO:0000313" key="4">
    <source>
        <dbReference type="Proteomes" id="UP000799778"/>
    </source>
</evidence>
<keyword evidence="4" id="KW-1185">Reference proteome</keyword>
<evidence type="ECO:0000256" key="2">
    <source>
        <dbReference type="SAM" id="MobiDB-lite"/>
    </source>
</evidence>
<evidence type="ECO:0000256" key="1">
    <source>
        <dbReference type="ARBA" id="ARBA00010954"/>
    </source>
</evidence>
<name>A0A6A5XKD0_9PLEO</name>
<dbReference type="EMBL" id="ML978071">
    <property type="protein sequence ID" value="KAF2013738.1"/>
    <property type="molecule type" value="Genomic_DNA"/>
</dbReference>
<dbReference type="PANTHER" id="PTHR12832:SF11">
    <property type="entry name" value="LD23868P"/>
    <property type="match status" value="1"/>
</dbReference>
<reference evidence="3" key="1">
    <citation type="journal article" date="2020" name="Stud. Mycol.">
        <title>101 Dothideomycetes genomes: a test case for predicting lifestyles and emergence of pathogens.</title>
        <authorList>
            <person name="Haridas S."/>
            <person name="Albert R."/>
            <person name="Binder M."/>
            <person name="Bloem J."/>
            <person name="Labutti K."/>
            <person name="Salamov A."/>
            <person name="Andreopoulos B."/>
            <person name="Baker S."/>
            <person name="Barry K."/>
            <person name="Bills G."/>
            <person name="Bluhm B."/>
            <person name="Cannon C."/>
            <person name="Castanera R."/>
            <person name="Culley D."/>
            <person name="Daum C."/>
            <person name="Ezra D."/>
            <person name="Gonzalez J."/>
            <person name="Henrissat B."/>
            <person name="Kuo A."/>
            <person name="Liang C."/>
            <person name="Lipzen A."/>
            <person name="Lutzoni F."/>
            <person name="Magnuson J."/>
            <person name="Mondo S."/>
            <person name="Nolan M."/>
            <person name="Ohm R."/>
            <person name="Pangilinan J."/>
            <person name="Park H.-J."/>
            <person name="Ramirez L."/>
            <person name="Alfaro M."/>
            <person name="Sun H."/>
            <person name="Tritt A."/>
            <person name="Yoshinaga Y."/>
            <person name="Zwiers L.-H."/>
            <person name="Turgeon B."/>
            <person name="Goodwin S."/>
            <person name="Spatafora J."/>
            <person name="Crous P."/>
            <person name="Grigoriev I."/>
        </authorList>
    </citation>
    <scope>NUCLEOTIDE SEQUENCE</scope>
    <source>
        <strain evidence="3">CBS 175.79</strain>
    </source>
</reference>
<evidence type="ECO:0008006" key="5">
    <source>
        <dbReference type="Google" id="ProtNLM"/>
    </source>
</evidence>
<evidence type="ECO:0000313" key="3">
    <source>
        <dbReference type="EMBL" id="KAF2013738.1"/>
    </source>
</evidence>